<proteinExistence type="predicted"/>
<dbReference type="STRING" id="2060905.A0A2B7XD66"/>
<dbReference type="PANTHER" id="PTHR18895:SF74">
    <property type="entry name" value="MTRF1L RELEASE FACTOR GLUTAMINE METHYLTRANSFERASE"/>
    <property type="match status" value="1"/>
</dbReference>
<feature type="domain" description="Release factor glutamine methyltransferase N-terminal" evidence="2">
    <location>
        <begin position="69"/>
        <end position="101"/>
    </location>
</feature>
<dbReference type="PANTHER" id="PTHR18895">
    <property type="entry name" value="HEMK METHYLTRANSFERASE"/>
    <property type="match status" value="1"/>
</dbReference>
<keyword evidence="4" id="KW-1185">Reference proteome</keyword>
<reference evidence="3 4" key="1">
    <citation type="submission" date="2017-10" db="EMBL/GenBank/DDBJ databases">
        <title>Comparative genomics in systemic dimorphic fungi from Ajellomycetaceae.</title>
        <authorList>
            <person name="Munoz J.F."/>
            <person name="Mcewen J.G."/>
            <person name="Clay O.K."/>
            <person name="Cuomo C.A."/>
        </authorList>
    </citation>
    <scope>NUCLEOTIDE SEQUENCE [LARGE SCALE GENOMIC DNA]</scope>
    <source>
        <strain evidence="3 4">UAMH130</strain>
    </source>
</reference>
<dbReference type="InterPro" id="IPR040758">
    <property type="entry name" value="PrmC_N"/>
</dbReference>
<evidence type="ECO:0000256" key="1">
    <source>
        <dbReference type="SAM" id="MobiDB-lite"/>
    </source>
</evidence>
<evidence type="ECO:0000259" key="2">
    <source>
        <dbReference type="Pfam" id="PF17827"/>
    </source>
</evidence>
<dbReference type="Pfam" id="PF17827">
    <property type="entry name" value="PrmC_N"/>
    <property type="match status" value="1"/>
</dbReference>
<feature type="region of interest" description="Disordered" evidence="1">
    <location>
        <begin position="268"/>
        <end position="287"/>
    </location>
</feature>
<organism evidence="3 4">
    <name type="scientific">Blastomyces parvus</name>
    <dbReference type="NCBI Taxonomy" id="2060905"/>
    <lineage>
        <taxon>Eukaryota</taxon>
        <taxon>Fungi</taxon>
        <taxon>Dikarya</taxon>
        <taxon>Ascomycota</taxon>
        <taxon>Pezizomycotina</taxon>
        <taxon>Eurotiomycetes</taxon>
        <taxon>Eurotiomycetidae</taxon>
        <taxon>Onygenales</taxon>
        <taxon>Ajellomycetaceae</taxon>
        <taxon>Blastomyces</taxon>
    </lineage>
</organism>
<feature type="compositionally biased region" description="Polar residues" evidence="1">
    <location>
        <begin position="276"/>
        <end position="287"/>
    </location>
</feature>
<dbReference type="Gene3D" id="1.10.8.10">
    <property type="entry name" value="DNA helicase RuvA subunit, C-terminal domain"/>
    <property type="match status" value="1"/>
</dbReference>
<accession>A0A2B7XD66</accession>
<feature type="compositionally biased region" description="Basic and acidic residues" evidence="1">
    <location>
        <begin position="49"/>
        <end position="74"/>
    </location>
</feature>
<dbReference type="CDD" id="cd02440">
    <property type="entry name" value="AdoMet_MTases"/>
    <property type="match status" value="1"/>
</dbReference>
<dbReference type="SUPFAM" id="SSF53335">
    <property type="entry name" value="S-adenosyl-L-methionine-dependent methyltransferases"/>
    <property type="match status" value="1"/>
</dbReference>
<evidence type="ECO:0000313" key="3">
    <source>
        <dbReference type="EMBL" id="PGH06598.1"/>
    </source>
</evidence>
<evidence type="ECO:0000313" key="4">
    <source>
        <dbReference type="Proteomes" id="UP000224080"/>
    </source>
</evidence>
<dbReference type="GO" id="GO:0005739">
    <property type="term" value="C:mitochondrion"/>
    <property type="evidence" value="ECO:0007669"/>
    <property type="project" value="TreeGrafter"/>
</dbReference>
<dbReference type="AlphaFoldDB" id="A0A2B7XD66"/>
<gene>
    <name evidence="3" type="ORF">GX51_02224</name>
</gene>
<dbReference type="Proteomes" id="UP000224080">
    <property type="component" value="Unassembled WGS sequence"/>
</dbReference>
<dbReference type="InterPro" id="IPR050320">
    <property type="entry name" value="N5-glutamine_MTase"/>
</dbReference>
<comment type="caution">
    <text evidence="3">The sequence shown here is derived from an EMBL/GenBank/DDBJ whole genome shotgun (WGS) entry which is preliminary data.</text>
</comment>
<dbReference type="InterPro" id="IPR029063">
    <property type="entry name" value="SAM-dependent_MTases_sf"/>
</dbReference>
<sequence>MPRLSPSLLRHAYSINPLLPLLLRECRDLPSAQNELRWLSEYACAESRRSNNGDWHSRKADDRPMAQGMRHNEDNSASSKLRLQEMVQQRARGVPLQYILGDQPFGELEILCRRGVLIPRPETEAYTTRVANLLISKFAPARRKHKREHEHQHQHDRYKNLPNLRILDLCTGTGCIPLLLHSLLSPVFPKLQICGVDISPRALSLARENVTHNIGLGRLDERAREEVSFVRGDVLSELGAGDNMHAASNGVWQGGNLAHFTTAAGSSFSSGSSSSNDISTPKSTSPELDTRTVTILLSNPPYISSAQFTNGTTARSVRKFEPKLALVPPPLATIVHHHRRKTDTDTAEYVGDTVPSRTTGCNSNTAAVAVAGAVPSTHTTSEQGQVINVNDIAAASRPEDIFYPTILSMGLSRVGADLVVLECGDKGQAGRVSEMARRLLGGLEDAERASVEVWGCHSYGFGLGSGAGEDCDDDDGDGGGGARVVVVRRGVFMDK</sequence>
<dbReference type="EMBL" id="PDNC01000020">
    <property type="protein sequence ID" value="PGH06598.1"/>
    <property type="molecule type" value="Genomic_DNA"/>
</dbReference>
<protein>
    <recommendedName>
        <fullName evidence="2">Release factor glutamine methyltransferase N-terminal domain-containing protein</fullName>
    </recommendedName>
</protein>
<feature type="region of interest" description="Disordered" evidence="1">
    <location>
        <begin position="49"/>
        <end position="79"/>
    </location>
</feature>
<dbReference type="Gene3D" id="3.40.50.150">
    <property type="entry name" value="Vaccinia Virus protein VP39"/>
    <property type="match status" value="1"/>
</dbReference>
<dbReference type="OrthoDB" id="269872at2759"/>
<name>A0A2B7XD66_9EURO</name>